<protein>
    <recommendedName>
        <fullName evidence="4">Lipoprotein</fullName>
    </recommendedName>
</protein>
<reference evidence="2 3" key="1">
    <citation type="submission" date="2016-10" db="EMBL/GenBank/DDBJ databases">
        <authorList>
            <person name="de Groot N.N."/>
        </authorList>
    </citation>
    <scope>NUCLEOTIDE SEQUENCE [LARGE SCALE GENOMIC DNA]</scope>
    <source>
        <strain evidence="2 3">DSM 9179</strain>
    </source>
</reference>
<dbReference type="Proteomes" id="UP000199701">
    <property type="component" value="Unassembled WGS sequence"/>
</dbReference>
<dbReference type="PROSITE" id="PS51257">
    <property type="entry name" value="PROKAR_LIPOPROTEIN"/>
    <property type="match status" value="1"/>
</dbReference>
<dbReference type="RefSeq" id="WP_092453689.1">
    <property type="nucleotide sequence ID" value="NZ_FOJI01000007.1"/>
</dbReference>
<accession>A0A1I0Q9G6</accession>
<proteinExistence type="predicted"/>
<feature type="compositionally biased region" description="Polar residues" evidence="1">
    <location>
        <begin position="51"/>
        <end position="72"/>
    </location>
</feature>
<organism evidence="2 3">
    <name type="scientific">[Clostridium] fimetarium</name>
    <dbReference type="NCBI Taxonomy" id="99656"/>
    <lineage>
        <taxon>Bacteria</taxon>
        <taxon>Bacillati</taxon>
        <taxon>Bacillota</taxon>
        <taxon>Clostridia</taxon>
        <taxon>Lachnospirales</taxon>
        <taxon>Lachnospiraceae</taxon>
    </lineage>
</organism>
<evidence type="ECO:0008006" key="4">
    <source>
        <dbReference type="Google" id="ProtNLM"/>
    </source>
</evidence>
<sequence>MRDNRIIILKTRKRISIILVFAMLMALLISGCSKSKSSNATQEGTKDSTEVSDSSQGTSSTNESAAQSSIASTDNATNKMNKIGLYIHGQDLSIHNLITEYVSNWEKGKDIECFEAFTTNEKTVTGNGFKNAWEPYWNKYSDAADCKIGYCLTFTLNSSEVFTKTIKAPTDTAQYFNYIELYIYDDVHQTQGVWYTHLSESDIKDNTFMTSIKLTAGSKISEVKDIKLSAFTYSSAKDFDPVTGMYIGKNSYEITVTRSK</sequence>
<keyword evidence="3" id="KW-1185">Reference proteome</keyword>
<dbReference type="OrthoDB" id="9997095at2"/>
<gene>
    <name evidence="2" type="ORF">SAMN05421659_107104</name>
</gene>
<evidence type="ECO:0000256" key="1">
    <source>
        <dbReference type="SAM" id="MobiDB-lite"/>
    </source>
</evidence>
<evidence type="ECO:0000313" key="2">
    <source>
        <dbReference type="EMBL" id="SEW23520.1"/>
    </source>
</evidence>
<dbReference type="EMBL" id="FOJI01000007">
    <property type="protein sequence ID" value="SEW23520.1"/>
    <property type="molecule type" value="Genomic_DNA"/>
</dbReference>
<evidence type="ECO:0000313" key="3">
    <source>
        <dbReference type="Proteomes" id="UP000199701"/>
    </source>
</evidence>
<name>A0A1I0Q9G6_9FIRM</name>
<feature type="region of interest" description="Disordered" evidence="1">
    <location>
        <begin position="35"/>
        <end position="72"/>
    </location>
</feature>
<dbReference type="AlphaFoldDB" id="A0A1I0Q9G6"/>